<evidence type="ECO:0000313" key="1">
    <source>
        <dbReference type="EMBL" id="MDQ0379136.1"/>
    </source>
</evidence>
<evidence type="ECO:0000313" key="2">
    <source>
        <dbReference type="Proteomes" id="UP001229651"/>
    </source>
</evidence>
<name>A0ABU0EV36_9PSEU</name>
<dbReference type="RefSeq" id="WP_306992278.1">
    <property type="nucleotide sequence ID" value="NZ_JAUSUT010000001.1"/>
</dbReference>
<reference evidence="1 2" key="1">
    <citation type="submission" date="2023-07" db="EMBL/GenBank/DDBJ databases">
        <title>Sequencing the genomes of 1000 actinobacteria strains.</title>
        <authorList>
            <person name="Klenk H.-P."/>
        </authorList>
    </citation>
    <scope>NUCLEOTIDE SEQUENCE [LARGE SCALE GENOMIC DNA]</scope>
    <source>
        <strain evidence="1 2">DSM 45805</strain>
    </source>
</reference>
<accession>A0ABU0EV36</accession>
<evidence type="ECO:0008006" key="3">
    <source>
        <dbReference type="Google" id="ProtNLM"/>
    </source>
</evidence>
<protein>
    <recommendedName>
        <fullName evidence="3">Lipoprotein</fullName>
    </recommendedName>
</protein>
<keyword evidence="2" id="KW-1185">Reference proteome</keyword>
<comment type="caution">
    <text evidence="1">The sequence shown here is derived from an EMBL/GenBank/DDBJ whole genome shotgun (WGS) entry which is preliminary data.</text>
</comment>
<proteinExistence type="predicted"/>
<organism evidence="1 2">
    <name type="scientific">Amycolatopsis thermophila</name>
    <dbReference type="NCBI Taxonomy" id="206084"/>
    <lineage>
        <taxon>Bacteria</taxon>
        <taxon>Bacillati</taxon>
        <taxon>Actinomycetota</taxon>
        <taxon>Actinomycetes</taxon>
        <taxon>Pseudonocardiales</taxon>
        <taxon>Pseudonocardiaceae</taxon>
        <taxon>Amycolatopsis</taxon>
    </lineage>
</organism>
<dbReference type="Proteomes" id="UP001229651">
    <property type="component" value="Unassembled WGS sequence"/>
</dbReference>
<dbReference type="EMBL" id="JAUSUT010000001">
    <property type="protein sequence ID" value="MDQ0379136.1"/>
    <property type="molecule type" value="Genomic_DNA"/>
</dbReference>
<sequence>MIGGPMRLRGLAVLVLVLTVLAGCEAPRPAPDPRAVVDSALAALAAEPAVAYRLPDATLTVTRGGLVEGRIPLRGEHVKALRVGGALYVFASPAYWQAQGMSAARAARFGGQWTRADRGMPFDPGRALAPQVVAAALRAALPAGALPVRAGDAVDLAGLRVSTTVPHRVLSFPPAFLGPVAAELGSPEVQLDDDVHLDDLRTRLDEGVAGLGQPLIAGPAIAANVTGHDLRCTTGGACTDSVRVDNRLLGTAPGVLARVVFTSTVTSDALGARTCARELVLPLDTPADIACSVRFTLPRTDGATRIHAAPTVTAEPVAVVDPDALRRDVAAELGP</sequence>
<gene>
    <name evidence="1" type="ORF">FB470_003130</name>
</gene>
<dbReference type="PROSITE" id="PS51257">
    <property type="entry name" value="PROKAR_LIPOPROTEIN"/>
    <property type="match status" value="1"/>
</dbReference>